<dbReference type="GO" id="GO:0043709">
    <property type="term" value="P:cell adhesion involved in single-species biofilm formation"/>
    <property type="evidence" value="ECO:0007669"/>
    <property type="project" value="TreeGrafter"/>
</dbReference>
<organism evidence="10 11">
    <name type="scientific">Thioalkalivibrio nitratireducens (strain DSM 14787 / UNIQEM 213 / ALEN2)</name>
    <dbReference type="NCBI Taxonomy" id="1255043"/>
    <lineage>
        <taxon>Bacteria</taxon>
        <taxon>Pseudomonadati</taxon>
        <taxon>Pseudomonadota</taxon>
        <taxon>Gammaproteobacteria</taxon>
        <taxon>Chromatiales</taxon>
        <taxon>Ectothiorhodospiraceae</taxon>
        <taxon>Thioalkalivibrio</taxon>
    </lineage>
</organism>
<dbReference type="PANTHER" id="PTHR45138">
    <property type="entry name" value="REGULATORY COMPONENTS OF SENSORY TRANSDUCTION SYSTEM"/>
    <property type="match status" value="1"/>
</dbReference>
<keyword evidence="5 8" id="KW-0812">Transmembrane</keyword>
<dbReference type="eggNOG" id="COG4191">
    <property type="taxonomic scope" value="Bacteria"/>
</dbReference>
<feature type="domain" description="GGDEF" evidence="9">
    <location>
        <begin position="349"/>
        <end position="481"/>
    </location>
</feature>
<evidence type="ECO:0000256" key="4">
    <source>
        <dbReference type="ARBA" id="ARBA00022475"/>
    </source>
</evidence>
<keyword evidence="11" id="KW-1185">Reference proteome</keyword>
<dbReference type="CDD" id="cd18774">
    <property type="entry name" value="PDC2_HK_sensor"/>
    <property type="match status" value="1"/>
</dbReference>
<dbReference type="InterPro" id="IPR050469">
    <property type="entry name" value="Diguanylate_Cyclase"/>
</dbReference>
<dbReference type="Proteomes" id="UP000010809">
    <property type="component" value="Chromosome"/>
</dbReference>
<evidence type="ECO:0000256" key="3">
    <source>
        <dbReference type="ARBA" id="ARBA00012528"/>
    </source>
</evidence>
<evidence type="ECO:0000256" key="6">
    <source>
        <dbReference type="ARBA" id="ARBA00022989"/>
    </source>
</evidence>
<dbReference type="Gene3D" id="3.30.70.270">
    <property type="match status" value="1"/>
</dbReference>
<dbReference type="Pfam" id="PF00990">
    <property type="entry name" value="GGDEF"/>
    <property type="match status" value="1"/>
</dbReference>
<evidence type="ECO:0000313" key="10">
    <source>
        <dbReference type="EMBL" id="AGA32242.1"/>
    </source>
</evidence>
<dbReference type="GO" id="GO:0005886">
    <property type="term" value="C:plasma membrane"/>
    <property type="evidence" value="ECO:0007669"/>
    <property type="project" value="UniProtKB-SubCell"/>
</dbReference>
<keyword evidence="7 8" id="KW-0472">Membrane</keyword>
<dbReference type="InterPro" id="IPR029787">
    <property type="entry name" value="Nucleotide_cyclase"/>
</dbReference>
<evidence type="ECO:0000256" key="2">
    <source>
        <dbReference type="ARBA" id="ARBA00004651"/>
    </source>
</evidence>
<dbReference type="AlphaFoldDB" id="L0DTC1"/>
<dbReference type="SMART" id="SM00267">
    <property type="entry name" value="GGDEF"/>
    <property type="match status" value="1"/>
</dbReference>
<dbReference type="HOGENOM" id="CLU_029518_0_0_6"/>
<comment type="cofactor">
    <cofactor evidence="1">
        <name>Mg(2+)</name>
        <dbReference type="ChEBI" id="CHEBI:18420"/>
    </cofactor>
</comment>
<name>L0DTC1_THIND</name>
<protein>
    <recommendedName>
        <fullName evidence="3">diguanylate cyclase</fullName>
        <ecNumber evidence="3">2.7.7.65</ecNumber>
    </recommendedName>
</protein>
<dbReference type="PANTHER" id="PTHR45138:SF26">
    <property type="entry name" value="DIGUANYLATE CYCLASE"/>
    <property type="match status" value="1"/>
</dbReference>
<dbReference type="GO" id="GO:1902201">
    <property type="term" value="P:negative regulation of bacterial-type flagellum-dependent cell motility"/>
    <property type="evidence" value="ECO:0007669"/>
    <property type="project" value="TreeGrafter"/>
</dbReference>
<keyword evidence="4" id="KW-1003">Cell membrane</keyword>
<dbReference type="SUPFAM" id="SSF55073">
    <property type="entry name" value="Nucleotide cyclase"/>
    <property type="match status" value="1"/>
</dbReference>
<dbReference type="NCBIfam" id="TIGR00254">
    <property type="entry name" value="GGDEF"/>
    <property type="match status" value="1"/>
</dbReference>
<dbReference type="Pfam" id="PF02743">
    <property type="entry name" value="dCache_1"/>
    <property type="match status" value="1"/>
</dbReference>
<evidence type="ECO:0000256" key="7">
    <source>
        <dbReference type="ARBA" id="ARBA00023136"/>
    </source>
</evidence>
<evidence type="ECO:0000313" key="11">
    <source>
        <dbReference type="Proteomes" id="UP000010809"/>
    </source>
</evidence>
<comment type="subcellular location">
    <subcellularLocation>
        <location evidence="2">Cell membrane</location>
        <topology evidence="2">Multi-pass membrane protein</topology>
    </subcellularLocation>
</comment>
<dbReference type="EMBL" id="CP003989">
    <property type="protein sequence ID" value="AGA32242.1"/>
    <property type="molecule type" value="Genomic_DNA"/>
</dbReference>
<dbReference type="GO" id="GO:0052621">
    <property type="term" value="F:diguanylate cyclase activity"/>
    <property type="evidence" value="ECO:0007669"/>
    <property type="project" value="UniProtKB-EC"/>
</dbReference>
<dbReference type="CDD" id="cd01949">
    <property type="entry name" value="GGDEF"/>
    <property type="match status" value="1"/>
</dbReference>
<dbReference type="InterPro" id="IPR000160">
    <property type="entry name" value="GGDEF_dom"/>
</dbReference>
<reference evidence="10" key="1">
    <citation type="submission" date="2015-12" db="EMBL/GenBank/DDBJ databases">
        <authorList>
            <person name="Tikhonova T.V."/>
            <person name="Pavlov A.R."/>
            <person name="Beletsky A.V."/>
            <person name="Mardanov A.V."/>
            <person name="Sorokin D.Y."/>
            <person name="Ravin N.V."/>
            <person name="Popov V.O."/>
        </authorList>
    </citation>
    <scope>NUCLEOTIDE SEQUENCE</scope>
    <source>
        <strain evidence="10">DSM 14787</strain>
    </source>
</reference>
<evidence type="ECO:0000259" key="9">
    <source>
        <dbReference type="PROSITE" id="PS50887"/>
    </source>
</evidence>
<dbReference type="FunFam" id="3.30.70.270:FF:000001">
    <property type="entry name" value="Diguanylate cyclase domain protein"/>
    <property type="match status" value="1"/>
</dbReference>
<evidence type="ECO:0000256" key="1">
    <source>
        <dbReference type="ARBA" id="ARBA00001946"/>
    </source>
</evidence>
<evidence type="ECO:0000256" key="8">
    <source>
        <dbReference type="SAM" id="Phobius"/>
    </source>
</evidence>
<feature type="transmembrane region" description="Helical" evidence="8">
    <location>
        <begin position="6"/>
        <end position="31"/>
    </location>
</feature>
<dbReference type="InterPro" id="IPR033479">
    <property type="entry name" value="dCache_1"/>
</dbReference>
<gene>
    <name evidence="10" type="ordered locus">TVNIR_0540</name>
</gene>
<dbReference type="EC" id="2.7.7.65" evidence="3"/>
<dbReference type="RefSeq" id="WP_015257395.1">
    <property type="nucleotide sequence ID" value="NC_019902.2"/>
</dbReference>
<accession>L0DTC1</accession>
<dbReference type="PROSITE" id="PS50887">
    <property type="entry name" value="GGDEF"/>
    <property type="match status" value="1"/>
</dbReference>
<dbReference type="PATRIC" id="fig|1255043.3.peg.545"/>
<dbReference type="STRING" id="1255043.TVNIR_0540"/>
<sequence length="496" mass="55612">MPGNKVYLITVLTLMLLAGFIATTLISYFAAARTLSSQVAEETLPLTSDNIYSEIQRDLLTPVLISSLMARDTFVRDWVLDGEGEVAPMLRYLQEIMDEYRTITAFFVSDRTFRYYHPSGVLKEVSPEDPVDSWYFRVRESRAPYEINVDTDTADRSRLSIFVNYRVLDYEGRLLGVTGVGLGVDAVVRTIEAYQRRYGRTIYFVDREGHVTLHGSDYSGARRIQDARGLGQRALQVLTSPSASITYERHDGRLVYANSRLVPEFGWYLMVEQDTVRGIRTIETSLLINILLALAVTALVLFGAYLTLSRYQQRLEQMATTDRLSGAANRQVFDIVFEHIAATLQRDPRPVSVILLDIDLFKEVNDSFGHPGGDVVIRQLVELIHRCVREEDTVCRWGGEEFLVLLDRCPAERARAVAEGIREAVKREPTVFGRDRIAITISAGVAELLPGEGATGIIGRADAALYRAKREGRDRVYLAEGAAPVAASVPGQRRYG</sequence>
<dbReference type="KEGG" id="tni:TVNIR_0540"/>
<feature type="transmembrane region" description="Helical" evidence="8">
    <location>
        <begin position="286"/>
        <end position="308"/>
    </location>
</feature>
<dbReference type="eggNOG" id="COG3706">
    <property type="taxonomic scope" value="Bacteria"/>
</dbReference>
<keyword evidence="6 8" id="KW-1133">Transmembrane helix</keyword>
<dbReference type="CDD" id="cd18773">
    <property type="entry name" value="PDC1_HK_sensor"/>
    <property type="match status" value="1"/>
</dbReference>
<dbReference type="InterPro" id="IPR043128">
    <property type="entry name" value="Rev_trsase/Diguanyl_cyclase"/>
</dbReference>
<evidence type="ECO:0000256" key="5">
    <source>
        <dbReference type="ARBA" id="ARBA00022692"/>
    </source>
</evidence>
<proteinExistence type="predicted"/>